<dbReference type="eggNOG" id="ENOG502TGIY">
    <property type="taxonomic scope" value="Eukaryota"/>
</dbReference>
<organism evidence="2">
    <name type="scientific">Caenorhabditis brenneri</name>
    <name type="common">Nematode worm</name>
    <dbReference type="NCBI Taxonomy" id="135651"/>
    <lineage>
        <taxon>Eukaryota</taxon>
        <taxon>Metazoa</taxon>
        <taxon>Ecdysozoa</taxon>
        <taxon>Nematoda</taxon>
        <taxon>Chromadorea</taxon>
        <taxon>Rhabditida</taxon>
        <taxon>Rhabditina</taxon>
        <taxon>Rhabditomorpha</taxon>
        <taxon>Rhabditoidea</taxon>
        <taxon>Rhabditidae</taxon>
        <taxon>Peloderinae</taxon>
        <taxon>Caenorhabditis</taxon>
    </lineage>
</organism>
<evidence type="ECO:0000313" key="2">
    <source>
        <dbReference type="Proteomes" id="UP000008068"/>
    </source>
</evidence>
<dbReference type="HOGENOM" id="CLU_1225719_0_0_1"/>
<dbReference type="InParanoid" id="G0ML23"/>
<dbReference type="EMBL" id="GL379799">
    <property type="protein sequence ID" value="EGT34758.1"/>
    <property type="molecule type" value="Genomic_DNA"/>
</dbReference>
<gene>
    <name evidence="1" type="ORF">CAEBREN_00704</name>
</gene>
<dbReference type="OrthoDB" id="5794830at2759"/>
<dbReference type="Proteomes" id="UP000008068">
    <property type="component" value="Unassembled WGS sequence"/>
</dbReference>
<accession>G0ML23</accession>
<reference evidence="2" key="1">
    <citation type="submission" date="2011-07" db="EMBL/GenBank/DDBJ databases">
        <authorList>
            <consortium name="Caenorhabditis brenneri Sequencing and Analysis Consortium"/>
            <person name="Wilson R.K."/>
        </authorList>
    </citation>
    <scope>NUCLEOTIDE SEQUENCE [LARGE SCALE GENOMIC DNA]</scope>
    <source>
        <strain evidence="2">PB2801</strain>
    </source>
</reference>
<sequence length="226" mass="25647">MSNEDSIVPIKLAQRFIHIIDFHADPVTCVSASSGTVSYDSIQSPRHGRSDILLQQDAIHCIRQPPRPHHVSKLRKVFKSELLVKPTPVNIEEFRAIKKYLNIEFLIQLFPNFREHIYRKYGVSNVSKAVNDFGEVTKEVDLAMKECLVNFKKSEKDPTKKGIFNITVELPSSIPVPVNKPKEKFVISQRTLSPSLSTRITDAHGSQLDGHQQIEVAFKMCPDKSE</sequence>
<evidence type="ECO:0000313" key="1">
    <source>
        <dbReference type="EMBL" id="EGT34758.1"/>
    </source>
</evidence>
<proteinExistence type="predicted"/>
<name>G0ML23_CAEBE</name>
<dbReference type="AlphaFoldDB" id="G0ML23"/>
<keyword evidence="2" id="KW-1185">Reference proteome</keyword>
<dbReference type="OMA" id="HIIDFHA"/>
<dbReference type="FunCoup" id="G0ML23">
    <property type="interactions" value="1866"/>
</dbReference>
<protein>
    <submittedName>
        <fullName evidence="1">Uncharacterized protein</fullName>
    </submittedName>
</protein>